<evidence type="ECO:0000313" key="3">
    <source>
        <dbReference type="Proteomes" id="UP000759131"/>
    </source>
</evidence>
<proteinExistence type="predicted"/>
<dbReference type="EMBL" id="OC864276">
    <property type="protein sequence ID" value="CAD7631597.1"/>
    <property type="molecule type" value="Genomic_DNA"/>
</dbReference>
<dbReference type="AlphaFoldDB" id="A0A7R9Q456"/>
<gene>
    <name evidence="2" type="ORF">OSB1V03_LOCUS12006</name>
</gene>
<feature type="non-terminal residue" evidence="2">
    <location>
        <position position="159"/>
    </location>
</feature>
<dbReference type="Proteomes" id="UP000759131">
    <property type="component" value="Unassembled WGS sequence"/>
</dbReference>
<name>A0A7R9Q456_9ACAR</name>
<reference evidence="2" key="1">
    <citation type="submission" date="2020-11" db="EMBL/GenBank/DDBJ databases">
        <authorList>
            <person name="Tran Van P."/>
        </authorList>
    </citation>
    <scope>NUCLEOTIDE SEQUENCE</scope>
</reference>
<evidence type="ECO:0000256" key="1">
    <source>
        <dbReference type="SAM" id="MobiDB-lite"/>
    </source>
</evidence>
<accession>A0A7R9Q456</accession>
<feature type="compositionally biased region" description="Polar residues" evidence="1">
    <location>
        <begin position="137"/>
        <end position="147"/>
    </location>
</feature>
<dbReference type="EMBL" id="CAJPIZ010009701">
    <property type="protein sequence ID" value="CAG2112027.1"/>
    <property type="molecule type" value="Genomic_DNA"/>
</dbReference>
<feature type="region of interest" description="Disordered" evidence="1">
    <location>
        <begin position="137"/>
        <end position="159"/>
    </location>
</feature>
<dbReference type="OrthoDB" id="6522110at2759"/>
<sequence>VGTLYVKAFDVIDGIDETAIIDTDEEWDHNINRDKFQIIDQNSTQLNESHVTIAYEQRRTPEGDAYVERMANDWITNGSNLQPSDYKKLNRYLMPPNNVSIVGDQTIVMTDDETISSETPLMNGIYFTSFTSNTHNNGRTTLQHKTQSTPLSTPLSTPV</sequence>
<protein>
    <submittedName>
        <fullName evidence="2">Uncharacterized protein</fullName>
    </submittedName>
</protein>
<organism evidence="2">
    <name type="scientific">Medioppia subpectinata</name>
    <dbReference type="NCBI Taxonomy" id="1979941"/>
    <lineage>
        <taxon>Eukaryota</taxon>
        <taxon>Metazoa</taxon>
        <taxon>Ecdysozoa</taxon>
        <taxon>Arthropoda</taxon>
        <taxon>Chelicerata</taxon>
        <taxon>Arachnida</taxon>
        <taxon>Acari</taxon>
        <taxon>Acariformes</taxon>
        <taxon>Sarcoptiformes</taxon>
        <taxon>Oribatida</taxon>
        <taxon>Brachypylina</taxon>
        <taxon>Oppioidea</taxon>
        <taxon>Oppiidae</taxon>
        <taxon>Medioppia</taxon>
    </lineage>
</organism>
<feature type="compositionally biased region" description="Low complexity" evidence="1">
    <location>
        <begin position="148"/>
        <end position="159"/>
    </location>
</feature>
<evidence type="ECO:0000313" key="2">
    <source>
        <dbReference type="EMBL" id="CAD7631597.1"/>
    </source>
</evidence>
<keyword evidence="3" id="KW-1185">Reference proteome</keyword>